<evidence type="ECO:0008006" key="3">
    <source>
        <dbReference type="Google" id="ProtNLM"/>
    </source>
</evidence>
<dbReference type="EMBL" id="JAFBEE010000010">
    <property type="protein sequence ID" value="MBM7615150.1"/>
    <property type="molecule type" value="Genomic_DNA"/>
</dbReference>
<evidence type="ECO:0000313" key="1">
    <source>
        <dbReference type="EMBL" id="MBM7615150.1"/>
    </source>
</evidence>
<protein>
    <recommendedName>
        <fullName evidence="3">Transposase</fullName>
    </recommendedName>
</protein>
<organism evidence="1 2">
    <name type="scientific">Alkaliphilus hydrothermalis</name>
    <dbReference type="NCBI Taxonomy" id="1482730"/>
    <lineage>
        <taxon>Bacteria</taxon>
        <taxon>Bacillati</taxon>
        <taxon>Bacillota</taxon>
        <taxon>Clostridia</taxon>
        <taxon>Peptostreptococcales</taxon>
        <taxon>Natronincolaceae</taxon>
        <taxon>Alkaliphilus</taxon>
    </lineage>
</organism>
<keyword evidence="2" id="KW-1185">Reference proteome</keyword>
<dbReference type="RefSeq" id="WP_204402026.1">
    <property type="nucleotide sequence ID" value="NZ_JAFBEE010000010.1"/>
</dbReference>
<proteinExistence type="predicted"/>
<evidence type="ECO:0000313" key="2">
    <source>
        <dbReference type="Proteomes" id="UP001314796"/>
    </source>
</evidence>
<gene>
    <name evidence="1" type="ORF">JOC73_001712</name>
</gene>
<reference evidence="1 2" key="1">
    <citation type="submission" date="2021-01" db="EMBL/GenBank/DDBJ databases">
        <title>Genomic Encyclopedia of Type Strains, Phase IV (KMG-IV): sequencing the most valuable type-strain genomes for metagenomic binning, comparative biology and taxonomic classification.</title>
        <authorList>
            <person name="Goeker M."/>
        </authorList>
    </citation>
    <scope>NUCLEOTIDE SEQUENCE [LARGE SCALE GENOMIC DNA]</scope>
    <source>
        <strain evidence="1 2">DSM 25890</strain>
    </source>
</reference>
<dbReference type="NCBIfam" id="NF047593">
    <property type="entry name" value="IS66_ISAeme5_TnpA"/>
    <property type="match status" value="1"/>
</dbReference>
<name>A0ABS2NQC7_9FIRM</name>
<dbReference type="Proteomes" id="UP001314796">
    <property type="component" value="Unassembled WGS sequence"/>
</dbReference>
<accession>A0ABS2NQC7</accession>
<comment type="caution">
    <text evidence="1">The sequence shown here is derived from an EMBL/GenBank/DDBJ whole genome shotgun (WGS) entry which is preliminary data.</text>
</comment>
<sequence>MTSTATAIDWENILEKFATYEGTIKSFCKENNVSLHQFYYHRKAAKKRNAPVFHSISFKEGAIPSTSHSAFSIKVEIGKAKIHIPSNDKIALSNILGVLMELC</sequence>